<evidence type="ECO:0000313" key="2">
    <source>
        <dbReference type="EMBL" id="PKD26930.1"/>
    </source>
</evidence>
<dbReference type="InterPro" id="IPR001736">
    <property type="entry name" value="PLipase_D/transphosphatidylase"/>
</dbReference>
<dbReference type="Gene3D" id="3.30.870.10">
    <property type="entry name" value="Endonuclease Chain A"/>
    <property type="match status" value="1"/>
</dbReference>
<organism evidence="2 3">
    <name type="scientific">Ruminococcus bromii</name>
    <dbReference type="NCBI Taxonomy" id="40518"/>
    <lineage>
        <taxon>Bacteria</taxon>
        <taxon>Bacillati</taxon>
        <taxon>Bacillota</taxon>
        <taxon>Clostridia</taxon>
        <taxon>Eubacteriales</taxon>
        <taxon>Oscillospiraceae</taxon>
        <taxon>Ruminococcus</taxon>
    </lineage>
</organism>
<dbReference type="EMBL" id="NNSR01000073">
    <property type="protein sequence ID" value="PKD26930.1"/>
    <property type="molecule type" value="Genomic_DNA"/>
</dbReference>
<dbReference type="Proteomes" id="UP000233425">
    <property type="component" value="Unassembled WGS sequence"/>
</dbReference>
<reference evidence="2" key="1">
    <citation type="journal article" date="2018" name="Environ. Microbiol.">
        <title>Sporulation capability and amylosome conservation among diverse human colonic and rumen isolates of the keystone starch-degrader Ruminococcus bromii.</title>
        <authorList>
            <person name="Mukhopadhya I."/>
            <person name="Morais S."/>
            <person name="Laverde-Gomez J."/>
            <person name="Sheridan P.O."/>
            <person name="Walker A.W."/>
            <person name="Kelly W."/>
            <person name="Klieve A.V."/>
            <person name="Ouwerkerk D."/>
            <person name="Duncan S.H."/>
            <person name="Louis P."/>
            <person name="Koropatkin N."/>
            <person name="Cockburn D."/>
            <person name="Kibler R."/>
            <person name="Cooper P.J."/>
            <person name="Sandoval C."/>
            <person name="Crost E."/>
            <person name="Juge N."/>
            <person name="Bayer E.A."/>
            <person name="Flint H.J."/>
        </authorList>
    </citation>
    <scope>NUCLEOTIDE SEQUENCE [LARGE SCALE GENOMIC DNA]</scope>
    <source>
        <strain evidence="2">ATCC 27255</strain>
    </source>
</reference>
<dbReference type="InterPro" id="IPR025202">
    <property type="entry name" value="PLD-like_dom"/>
</dbReference>
<name>A0A2N0UIX6_9FIRM</name>
<dbReference type="Pfam" id="PF13091">
    <property type="entry name" value="PLDc_2"/>
    <property type="match status" value="1"/>
</dbReference>
<evidence type="ECO:0000313" key="3">
    <source>
        <dbReference type="Proteomes" id="UP000233425"/>
    </source>
</evidence>
<dbReference type="CDD" id="cd00138">
    <property type="entry name" value="PLDc_SF"/>
    <property type="match status" value="1"/>
</dbReference>
<proteinExistence type="predicted"/>
<dbReference type="AlphaFoldDB" id="A0A2N0UIX6"/>
<dbReference type="GO" id="GO:0003824">
    <property type="term" value="F:catalytic activity"/>
    <property type="evidence" value="ECO:0007669"/>
    <property type="project" value="InterPro"/>
</dbReference>
<gene>
    <name evidence="2" type="ORF">RBATCC27255_01795</name>
</gene>
<keyword evidence="3" id="KW-1185">Reference proteome</keyword>
<dbReference type="SMART" id="SM00155">
    <property type="entry name" value="PLDc"/>
    <property type="match status" value="1"/>
</dbReference>
<dbReference type="RefSeq" id="WP_101029714.1">
    <property type="nucleotide sequence ID" value="NZ_CABMMZ010000073.1"/>
</dbReference>
<accession>A0A2N0UIX6</accession>
<dbReference type="GO" id="GO:0006793">
    <property type="term" value="P:phosphorus metabolic process"/>
    <property type="evidence" value="ECO:0007669"/>
    <property type="project" value="UniProtKB-ARBA"/>
</dbReference>
<dbReference type="PROSITE" id="PS50035">
    <property type="entry name" value="PLD"/>
    <property type="match status" value="1"/>
</dbReference>
<protein>
    <recommendedName>
        <fullName evidence="1">PLD phosphodiesterase domain-containing protein</fullName>
    </recommendedName>
</protein>
<sequence>MELSFTKGTFVSNPGELNYKQVLEDFQRANTIRILTYNISGNYKNDTLLSALSDTNADIQIITNIPSRMEYYYDSEAGRRMRLNAQKNIKAYISKLNSDNYSAGFSAFFNLHNHAKIIGTENIVYIGSANFSNESAKSIETGVIIEDRAFIRNLYSDFFAEIVKDSLSYYDETFSAFRLFILFLLEKFQCVYNDMLVNLFTDYNRTKLTLADTINITTDQLHSLYLLFEELERIPDALDDTYDESNEEYNTELEIIKELSNNIDIEWFKSAISYGGELFSLVDFDEEKEALNILQTKNIYDANEEKLDFYAQKSIDEANSELHSLRDNFIAIEDDFISGFNTILSNLNQIIEFTEKWKPLKINSEIDNT</sequence>
<dbReference type="SUPFAM" id="SSF56024">
    <property type="entry name" value="Phospholipase D/nuclease"/>
    <property type="match status" value="1"/>
</dbReference>
<comment type="caution">
    <text evidence="2">The sequence shown here is derived from an EMBL/GenBank/DDBJ whole genome shotgun (WGS) entry which is preliminary data.</text>
</comment>
<evidence type="ECO:0000259" key="1">
    <source>
        <dbReference type="PROSITE" id="PS50035"/>
    </source>
</evidence>
<feature type="domain" description="PLD phosphodiesterase" evidence="1">
    <location>
        <begin position="109"/>
        <end position="135"/>
    </location>
</feature>